<dbReference type="Proteomes" id="UP000094764">
    <property type="component" value="Unassembled WGS sequence"/>
</dbReference>
<protein>
    <submittedName>
        <fullName evidence="6">Cell wall protein</fullName>
    </submittedName>
</protein>
<sequence>MQHIKRSLYGLLSLIILLTLFTSQAKAADMDYSVSAKIPENQIDKSQSYFDLKVKPGEKQDLILNVTNSGDKEIVINIVPNVATTNQNGVIDFSEKDRKIDSTLKYPVTKLLSKAQKVTVAPFEKKEVIFNLEMPKEEIPGRIVGGFYINKEEKEDNSKQSGGVQISNKYAMVVGLQLRENDEKVAPEMILNDIKPSLINYRTAVTANLQNTKPTFLNGLKVVAKVSKKGSTEILHETTKEAMDMAPNSNFDFPINWDNQELAAGKYTMNLVASNKDDEWTFKKDFEITAKESKKLNDEAVELVKVPNYWLIGGVIAAIVITIFILILVIVKVISNKKRKAAKERKRKAKKQKQEQQRKRKVKRDNDK</sequence>
<proteinExistence type="predicted"/>
<keyword evidence="2" id="KW-0472">Membrane</keyword>
<name>A0A1E5GT97_9ENTE</name>
<keyword evidence="3" id="KW-0732">Signal</keyword>
<evidence type="ECO:0000256" key="2">
    <source>
        <dbReference type="SAM" id="Phobius"/>
    </source>
</evidence>
<feature type="domain" description="WxL Interacting Protein host binding" evidence="5">
    <location>
        <begin position="163"/>
        <end position="297"/>
    </location>
</feature>
<gene>
    <name evidence="6" type="ORF">BCR23_07170</name>
</gene>
<dbReference type="EMBL" id="MIKB01000014">
    <property type="protein sequence ID" value="OEG15921.1"/>
    <property type="molecule type" value="Genomic_DNA"/>
</dbReference>
<keyword evidence="7" id="KW-1185">Reference proteome</keyword>
<organism evidence="6 7">
    <name type="scientific">Enterococcus quebecensis</name>
    <dbReference type="NCBI Taxonomy" id="903983"/>
    <lineage>
        <taxon>Bacteria</taxon>
        <taxon>Bacillati</taxon>
        <taxon>Bacillota</taxon>
        <taxon>Bacilli</taxon>
        <taxon>Lactobacillales</taxon>
        <taxon>Enterococcaceae</taxon>
        <taxon>Enterococcus</taxon>
    </lineage>
</organism>
<dbReference type="InterPro" id="IPR010317">
    <property type="entry name" value="WxLIP_PGBD"/>
</dbReference>
<evidence type="ECO:0000313" key="7">
    <source>
        <dbReference type="Proteomes" id="UP000094764"/>
    </source>
</evidence>
<dbReference type="Pfam" id="PF11797">
    <property type="entry name" value="WxLIP_HBD"/>
    <property type="match status" value="1"/>
</dbReference>
<feature type="chain" id="PRO_5009177748" evidence="3">
    <location>
        <begin position="28"/>
        <end position="368"/>
    </location>
</feature>
<dbReference type="RefSeq" id="WP_069635119.1">
    <property type="nucleotide sequence ID" value="NZ_JXKZ01000004.1"/>
</dbReference>
<dbReference type="OrthoDB" id="2148359at2"/>
<comment type="caution">
    <text evidence="6">The sequence shown here is derived from an EMBL/GenBank/DDBJ whole genome shotgun (WGS) entry which is preliminary data.</text>
</comment>
<evidence type="ECO:0000259" key="4">
    <source>
        <dbReference type="Pfam" id="PF06030"/>
    </source>
</evidence>
<feature type="transmembrane region" description="Helical" evidence="2">
    <location>
        <begin position="309"/>
        <end position="331"/>
    </location>
</feature>
<feature type="domain" description="WxL Interacting Protein peptidoglycan binding" evidence="4">
    <location>
        <begin position="32"/>
        <end position="150"/>
    </location>
</feature>
<reference evidence="7" key="1">
    <citation type="submission" date="2016-09" db="EMBL/GenBank/DDBJ databases">
        <authorList>
            <person name="Gulvik C.A."/>
        </authorList>
    </citation>
    <scope>NUCLEOTIDE SEQUENCE [LARGE SCALE GENOMIC DNA]</scope>
    <source>
        <strain evidence="7">LMG 26306</strain>
    </source>
</reference>
<evidence type="ECO:0000256" key="3">
    <source>
        <dbReference type="SAM" id="SignalP"/>
    </source>
</evidence>
<feature type="signal peptide" evidence="3">
    <location>
        <begin position="1"/>
        <end position="27"/>
    </location>
</feature>
<evidence type="ECO:0000256" key="1">
    <source>
        <dbReference type="SAM" id="MobiDB-lite"/>
    </source>
</evidence>
<feature type="compositionally biased region" description="Basic residues" evidence="1">
    <location>
        <begin position="338"/>
        <end position="351"/>
    </location>
</feature>
<dbReference type="InterPro" id="IPR021759">
    <property type="entry name" value="WxLIP_HBD"/>
</dbReference>
<evidence type="ECO:0000313" key="6">
    <source>
        <dbReference type="EMBL" id="OEG15921.1"/>
    </source>
</evidence>
<dbReference type="AlphaFoldDB" id="A0A1E5GT97"/>
<dbReference type="Pfam" id="PF06030">
    <property type="entry name" value="WxLIP_PGBD"/>
    <property type="match status" value="1"/>
</dbReference>
<feature type="region of interest" description="Disordered" evidence="1">
    <location>
        <begin position="338"/>
        <end position="368"/>
    </location>
</feature>
<accession>A0A1E5GT97</accession>
<keyword evidence="2" id="KW-0812">Transmembrane</keyword>
<keyword evidence="2" id="KW-1133">Transmembrane helix</keyword>
<feature type="compositionally biased region" description="Basic residues" evidence="1">
    <location>
        <begin position="358"/>
        <end position="368"/>
    </location>
</feature>
<evidence type="ECO:0000259" key="5">
    <source>
        <dbReference type="Pfam" id="PF11797"/>
    </source>
</evidence>
<dbReference type="STRING" id="903983.BCR23_07170"/>